<protein>
    <recommendedName>
        <fullName evidence="12">Zn(2)-C6 fungal-type domain-containing protein</fullName>
    </recommendedName>
</protein>
<dbReference type="GO" id="GO:0008270">
    <property type="term" value="F:zinc ion binding"/>
    <property type="evidence" value="ECO:0007669"/>
    <property type="project" value="UniProtKB-KW"/>
</dbReference>
<evidence type="ECO:0000256" key="4">
    <source>
        <dbReference type="ARBA" id="ARBA00022771"/>
    </source>
</evidence>
<dbReference type="GO" id="GO:0006351">
    <property type="term" value="P:DNA-templated transcription"/>
    <property type="evidence" value="ECO:0007669"/>
    <property type="project" value="InterPro"/>
</dbReference>
<dbReference type="Pfam" id="PF04082">
    <property type="entry name" value="Fungal_trans"/>
    <property type="match status" value="1"/>
</dbReference>
<feature type="domain" description="Zn(2)-C6 fungal-type" evidence="8">
    <location>
        <begin position="77"/>
        <end position="106"/>
    </location>
</feature>
<gene>
    <name evidence="10" type="ORF">M430DRAFT_43301</name>
</gene>
<dbReference type="PANTHER" id="PTHR40626">
    <property type="entry name" value="MIP31509P"/>
    <property type="match status" value="1"/>
</dbReference>
<evidence type="ECO:0000313" key="10">
    <source>
        <dbReference type="EMBL" id="PSS15030.1"/>
    </source>
</evidence>
<keyword evidence="2" id="KW-0479">Metal-binding</keyword>
<dbReference type="OrthoDB" id="10018191at2759"/>
<dbReference type="GO" id="GO:0000785">
    <property type="term" value="C:chromatin"/>
    <property type="evidence" value="ECO:0007669"/>
    <property type="project" value="TreeGrafter"/>
</dbReference>
<keyword evidence="11" id="KW-1185">Reference proteome</keyword>
<dbReference type="SUPFAM" id="SSF57701">
    <property type="entry name" value="Zn2/Cys6 DNA-binding domain"/>
    <property type="match status" value="1"/>
</dbReference>
<dbReference type="GO" id="GO:0000981">
    <property type="term" value="F:DNA-binding transcription factor activity, RNA polymerase II-specific"/>
    <property type="evidence" value="ECO:0007669"/>
    <property type="project" value="InterPro"/>
</dbReference>
<dbReference type="InterPro" id="IPR013087">
    <property type="entry name" value="Znf_C2H2_type"/>
</dbReference>
<keyword evidence="5" id="KW-0862">Zinc</keyword>
<dbReference type="FunFam" id="3.30.160.60:FF:000744">
    <property type="entry name" value="zinc finger E-box-binding homeobox 1"/>
    <property type="match status" value="1"/>
</dbReference>
<organism evidence="10 11">
    <name type="scientific">Amorphotheca resinae ATCC 22711</name>
    <dbReference type="NCBI Taxonomy" id="857342"/>
    <lineage>
        <taxon>Eukaryota</taxon>
        <taxon>Fungi</taxon>
        <taxon>Dikarya</taxon>
        <taxon>Ascomycota</taxon>
        <taxon>Pezizomycotina</taxon>
        <taxon>Leotiomycetes</taxon>
        <taxon>Helotiales</taxon>
        <taxon>Amorphothecaceae</taxon>
        <taxon>Amorphotheca</taxon>
    </lineage>
</organism>
<dbReference type="PROSITE" id="PS00028">
    <property type="entry name" value="ZINC_FINGER_C2H2_1"/>
    <property type="match status" value="1"/>
</dbReference>
<dbReference type="AlphaFoldDB" id="A0A2T3AYB0"/>
<dbReference type="PROSITE" id="PS50048">
    <property type="entry name" value="ZN2_CY6_FUNGAL_2"/>
    <property type="match status" value="1"/>
</dbReference>
<dbReference type="STRING" id="857342.A0A2T3AYB0"/>
<dbReference type="RefSeq" id="XP_024719629.1">
    <property type="nucleotide sequence ID" value="XM_024867609.1"/>
</dbReference>
<dbReference type="GO" id="GO:0000978">
    <property type="term" value="F:RNA polymerase II cis-regulatory region sequence-specific DNA binding"/>
    <property type="evidence" value="ECO:0007669"/>
    <property type="project" value="InterPro"/>
</dbReference>
<dbReference type="PROSITE" id="PS00463">
    <property type="entry name" value="ZN2_CY6_FUNGAL_1"/>
    <property type="match status" value="1"/>
</dbReference>
<dbReference type="GO" id="GO:0005634">
    <property type="term" value="C:nucleus"/>
    <property type="evidence" value="ECO:0007669"/>
    <property type="project" value="UniProtKB-SubCell"/>
</dbReference>
<feature type="domain" description="C2H2-type" evidence="9">
    <location>
        <begin position="35"/>
        <end position="53"/>
    </location>
</feature>
<evidence type="ECO:0000259" key="9">
    <source>
        <dbReference type="PROSITE" id="PS50157"/>
    </source>
</evidence>
<dbReference type="PANTHER" id="PTHR40626:SF3">
    <property type="entry name" value="TRANSCRIPTION FACTOR WITH C2H2 AND ZN(2)-CYS(6) DNA BINDING DOMAIN (EUROFUNG)-RELATED"/>
    <property type="match status" value="1"/>
</dbReference>
<dbReference type="Gene3D" id="3.30.160.60">
    <property type="entry name" value="Classic Zinc Finger"/>
    <property type="match status" value="2"/>
</dbReference>
<dbReference type="InterPro" id="IPR007219">
    <property type="entry name" value="XnlR_reg_dom"/>
</dbReference>
<keyword evidence="6" id="KW-0539">Nucleus</keyword>
<dbReference type="SMART" id="SM00066">
    <property type="entry name" value="GAL4"/>
    <property type="match status" value="1"/>
</dbReference>
<dbReference type="InterPro" id="IPR036864">
    <property type="entry name" value="Zn2-C6_fun-type_DNA-bd_sf"/>
</dbReference>
<dbReference type="Gene3D" id="4.10.240.10">
    <property type="entry name" value="Zn(2)-C6 fungal-type DNA-binding domain"/>
    <property type="match status" value="1"/>
</dbReference>
<dbReference type="EMBL" id="KZ679013">
    <property type="protein sequence ID" value="PSS15030.1"/>
    <property type="molecule type" value="Genomic_DNA"/>
</dbReference>
<dbReference type="Proteomes" id="UP000241818">
    <property type="component" value="Unassembled WGS sequence"/>
</dbReference>
<dbReference type="CDD" id="cd12148">
    <property type="entry name" value="fungal_TF_MHR"/>
    <property type="match status" value="1"/>
</dbReference>
<reference evidence="10 11" key="1">
    <citation type="journal article" date="2018" name="New Phytol.">
        <title>Comparative genomics and transcriptomics depict ericoid mycorrhizal fungi as versatile saprotrophs and plant mutualists.</title>
        <authorList>
            <person name="Martino E."/>
            <person name="Morin E."/>
            <person name="Grelet G.A."/>
            <person name="Kuo A."/>
            <person name="Kohler A."/>
            <person name="Daghino S."/>
            <person name="Barry K.W."/>
            <person name="Cichocki N."/>
            <person name="Clum A."/>
            <person name="Dockter R.B."/>
            <person name="Hainaut M."/>
            <person name="Kuo R.C."/>
            <person name="LaButti K."/>
            <person name="Lindahl B.D."/>
            <person name="Lindquist E.A."/>
            <person name="Lipzen A."/>
            <person name="Khouja H.R."/>
            <person name="Magnuson J."/>
            <person name="Murat C."/>
            <person name="Ohm R.A."/>
            <person name="Singer S.W."/>
            <person name="Spatafora J.W."/>
            <person name="Wang M."/>
            <person name="Veneault-Fourrey C."/>
            <person name="Henrissat B."/>
            <person name="Grigoriev I.V."/>
            <person name="Martin F.M."/>
            <person name="Perotto S."/>
        </authorList>
    </citation>
    <scope>NUCLEOTIDE SEQUENCE [LARGE SCALE GENOMIC DNA]</scope>
    <source>
        <strain evidence="10 11">ATCC 22711</strain>
    </source>
</reference>
<dbReference type="SMART" id="SM00355">
    <property type="entry name" value="ZnF_C2H2"/>
    <property type="match status" value="2"/>
</dbReference>
<proteinExistence type="predicted"/>
<keyword evidence="3" id="KW-0677">Repeat</keyword>
<evidence type="ECO:0000256" key="2">
    <source>
        <dbReference type="ARBA" id="ARBA00022723"/>
    </source>
</evidence>
<comment type="subcellular location">
    <subcellularLocation>
        <location evidence="1">Nucleus</location>
    </subcellularLocation>
</comment>
<dbReference type="InParanoid" id="A0A2T3AYB0"/>
<feature type="domain" description="C2H2-type" evidence="9">
    <location>
        <begin position="7"/>
        <end position="34"/>
    </location>
</feature>
<evidence type="ECO:0000256" key="5">
    <source>
        <dbReference type="ARBA" id="ARBA00022833"/>
    </source>
</evidence>
<dbReference type="InterPro" id="IPR051059">
    <property type="entry name" value="VerF-like"/>
</dbReference>
<dbReference type="FunFam" id="3.30.160.60:FF:000065">
    <property type="entry name" value="B-cell CLL/lymphoma 6, member B"/>
    <property type="match status" value="1"/>
</dbReference>
<evidence type="ECO:0000313" key="11">
    <source>
        <dbReference type="Proteomes" id="UP000241818"/>
    </source>
</evidence>
<dbReference type="CDD" id="cd00067">
    <property type="entry name" value="GAL4"/>
    <property type="match status" value="1"/>
</dbReference>
<evidence type="ECO:0000259" key="8">
    <source>
        <dbReference type="PROSITE" id="PS50048"/>
    </source>
</evidence>
<evidence type="ECO:0000256" key="1">
    <source>
        <dbReference type="ARBA" id="ARBA00004123"/>
    </source>
</evidence>
<evidence type="ECO:0000256" key="6">
    <source>
        <dbReference type="ARBA" id="ARBA00023242"/>
    </source>
</evidence>
<dbReference type="InterPro" id="IPR036236">
    <property type="entry name" value="Znf_C2H2_sf"/>
</dbReference>
<evidence type="ECO:0008006" key="12">
    <source>
        <dbReference type="Google" id="ProtNLM"/>
    </source>
</evidence>
<sequence length="666" mass="76387">MEAQSLSTCPQCGKTFQRKAHLLRHQRQHSGDRPYSCKFCSKTFKRSDVLRDHFSRCDRRGSSAIPNSLERGRKRHACDECSRLKIKCDSNVPCRKCKEFGRECVRSRVIAAPSPETATTASSTPEISGSDRNSIGFLLNFPGETDFIREFPKDTTLSPQSSKAEVLPSLVVLNGSEPKVRELPGPIPVSKGFENAPMESNLDAFLGHLESGAFERQRHNWPMAGENKVTWSGRDIPSLDRIVLEQRAFEIRDRLKYTAATMNQPNGPSQELLDAIESITARNIGTWCRLYFRHWHKHGPLVHEATFDPVKAALPLVLALMSIGGMYSTEKDEVQKLKLLLDTIEAYIYSIPGLNDEYDLPGRKYVKHGEDSSFEWQYYQLEELQGAYLMLVLQYWTGNAIARTRVRQQRFSRIVAIFYHLELHTIQHSPDFVINDQQSFRCWILKESYLRMVALATMLDNAFGIFNNASPRFQWADIDFAFPSGDRYFRLANYEELIATRSSPTRRMKVKDAFLILFLPPETSKLGALRDDKPSALDMHMLMHFLYTYIWAHTFGNPLVSLPTTNLHTVILPFKTALWNWKTIWDEIKTSYTDSEWEKLGFQRTAQTYYEALGALLNVFERTGGRIEAMKGDCERGSHLKKLLSIALSEDEVKENWELGFGEFEL</sequence>
<dbReference type="SUPFAM" id="SSF57667">
    <property type="entry name" value="beta-beta-alpha zinc fingers"/>
    <property type="match status" value="1"/>
</dbReference>
<evidence type="ECO:0000256" key="7">
    <source>
        <dbReference type="PROSITE-ProRule" id="PRU00042"/>
    </source>
</evidence>
<accession>A0A2T3AYB0</accession>
<dbReference type="Pfam" id="PF00172">
    <property type="entry name" value="Zn_clus"/>
    <property type="match status" value="1"/>
</dbReference>
<evidence type="ECO:0000256" key="3">
    <source>
        <dbReference type="ARBA" id="ARBA00022737"/>
    </source>
</evidence>
<keyword evidence="4 7" id="KW-0863">Zinc-finger</keyword>
<name>A0A2T3AYB0_AMORE</name>
<dbReference type="GeneID" id="36575690"/>
<dbReference type="PROSITE" id="PS50157">
    <property type="entry name" value="ZINC_FINGER_C2H2_2"/>
    <property type="match status" value="2"/>
</dbReference>
<dbReference type="InterPro" id="IPR001138">
    <property type="entry name" value="Zn2Cys6_DnaBD"/>
</dbReference>